<evidence type="ECO:0000313" key="4">
    <source>
        <dbReference type="EMBL" id="MFC5463095.1"/>
    </source>
</evidence>
<dbReference type="Pfam" id="PF22685">
    <property type="entry name" value="Gal80p_C-like"/>
    <property type="match status" value="1"/>
</dbReference>
<feature type="domain" description="Gfo/Idh/MocA-like oxidoreductase N-terminal" evidence="2">
    <location>
        <begin position="6"/>
        <end position="125"/>
    </location>
</feature>
<organism evidence="4 5">
    <name type="scientific">Massilia niabensis</name>
    <dbReference type="NCBI Taxonomy" id="544910"/>
    <lineage>
        <taxon>Bacteria</taxon>
        <taxon>Pseudomonadati</taxon>
        <taxon>Pseudomonadota</taxon>
        <taxon>Betaproteobacteria</taxon>
        <taxon>Burkholderiales</taxon>
        <taxon>Oxalobacteraceae</taxon>
        <taxon>Telluria group</taxon>
        <taxon>Massilia</taxon>
    </lineage>
</organism>
<accession>A0ABW0LBN6</accession>
<dbReference type="Proteomes" id="UP001596050">
    <property type="component" value="Unassembled WGS sequence"/>
</dbReference>
<dbReference type="SUPFAM" id="SSF51735">
    <property type="entry name" value="NAD(P)-binding Rossmann-fold domains"/>
    <property type="match status" value="1"/>
</dbReference>
<dbReference type="Pfam" id="PF01408">
    <property type="entry name" value="GFO_IDH_MocA"/>
    <property type="match status" value="1"/>
</dbReference>
<evidence type="ECO:0000313" key="5">
    <source>
        <dbReference type="Proteomes" id="UP001596050"/>
    </source>
</evidence>
<dbReference type="InterPro" id="IPR055080">
    <property type="entry name" value="Gal80p-like_C"/>
</dbReference>
<dbReference type="Gene3D" id="3.30.360.10">
    <property type="entry name" value="Dihydrodipicolinate Reductase, domain 2"/>
    <property type="match status" value="1"/>
</dbReference>
<dbReference type="PANTHER" id="PTHR43818">
    <property type="entry name" value="BCDNA.GH03377"/>
    <property type="match status" value="1"/>
</dbReference>
<comment type="caution">
    <text evidence="4">The sequence shown here is derived from an EMBL/GenBank/DDBJ whole genome shotgun (WGS) entry which is preliminary data.</text>
</comment>
<reference evidence="5" key="1">
    <citation type="journal article" date="2019" name="Int. J. Syst. Evol. Microbiol.">
        <title>The Global Catalogue of Microorganisms (GCM) 10K type strain sequencing project: providing services to taxonomists for standard genome sequencing and annotation.</title>
        <authorList>
            <consortium name="The Broad Institute Genomics Platform"/>
            <consortium name="The Broad Institute Genome Sequencing Center for Infectious Disease"/>
            <person name="Wu L."/>
            <person name="Ma J."/>
        </authorList>
    </citation>
    <scope>NUCLEOTIDE SEQUENCE [LARGE SCALE GENOMIC DNA]</scope>
    <source>
        <strain evidence="5">KACC 12649</strain>
    </source>
</reference>
<dbReference type="InterPro" id="IPR000683">
    <property type="entry name" value="Gfo/Idh/MocA-like_OxRdtase_N"/>
</dbReference>
<proteinExistence type="predicted"/>
<dbReference type="RefSeq" id="WP_379786575.1">
    <property type="nucleotide sequence ID" value="NZ_JBHSMU010000019.1"/>
</dbReference>
<dbReference type="InterPro" id="IPR050463">
    <property type="entry name" value="Gfo/Idh/MocA_oxidrdct_glycsds"/>
</dbReference>
<sequence length="369" mass="38799">MKQQRFRVGIIGLQPGASWAALAHLPALQALPDDYQVVGVANTSLASAVSAALACGVPRAFSSAAELIGSPDIDVVVVAVKIPHHFDIVKMAIEAGKPVYCEWALGNGLAEASALADLARARGVLGVIGTQALVAPEFEYARQLVSEGYVGEVLSSTLIASGLAWGAQVDQRNTYLLDPSNGATMLTIPFGHTIAAVQNILGNIIEVSARLVNRRKSVQVVETNEVLPMTAPDQLIVDGLLTNGAPIAVHYRGGVSRGTGFLLEINGTDGDLQISGDHGHAQFAQLSISGGRGEDREVRPLDVPTSIDPEWPQHPVPRNVARLYAMMAQDLRSGTSTAPTFDYAVGLHRLIAAVEESAKAGGRVSIDSL</sequence>
<name>A0ABW0LBN6_9BURK</name>
<feature type="domain" description="Gal80p-like C-terminal" evidence="3">
    <location>
        <begin position="136"/>
        <end position="276"/>
    </location>
</feature>
<evidence type="ECO:0000256" key="1">
    <source>
        <dbReference type="ARBA" id="ARBA00023002"/>
    </source>
</evidence>
<dbReference type="EMBL" id="JBHSMU010000019">
    <property type="protein sequence ID" value="MFC5463095.1"/>
    <property type="molecule type" value="Genomic_DNA"/>
</dbReference>
<evidence type="ECO:0000259" key="2">
    <source>
        <dbReference type="Pfam" id="PF01408"/>
    </source>
</evidence>
<protein>
    <submittedName>
        <fullName evidence="4">Gfo/Idh/MocA family protein</fullName>
    </submittedName>
</protein>
<evidence type="ECO:0000259" key="3">
    <source>
        <dbReference type="Pfam" id="PF22685"/>
    </source>
</evidence>
<keyword evidence="1" id="KW-0560">Oxidoreductase</keyword>
<dbReference type="Gene3D" id="3.40.50.720">
    <property type="entry name" value="NAD(P)-binding Rossmann-like Domain"/>
    <property type="match status" value="1"/>
</dbReference>
<keyword evidence="5" id="KW-1185">Reference proteome</keyword>
<dbReference type="InterPro" id="IPR036291">
    <property type="entry name" value="NAD(P)-bd_dom_sf"/>
</dbReference>
<dbReference type="SUPFAM" id="SSF55347">
    <property type="entry name" value="Glyceraldehyde-3-phosphate dehydrogenase-like, C-terminal domain"/>
    <property type="match status" value="1"/>
</dbReference>
<dbReference type="PANTHER" id="PTHR43818:SF11">
    <property type="entry name" value="BCDNA.GH03377"/>
    <property type="match status" value="1"/>
</dbReference>
<gene>
    <name evidence="4" type="ORF">ACFPN5_25090</name>
</gene>